<comment type="function">
    <text evidence="1">Catalyzes the phosphorylation of riboflavin to FMN followed by the adenylation of FMN to FAD.</text>
</comment>
<dbReference type="Pfam" id="PF06574">
    <property type="entry name" value="FAD_syn"/>
    <property type="match status" value="1"/>
</dbReference>
<dbReference type="UniPathway" id="UPA00277">
    <property type="reaction ID" value="UER00407"/>
</dbReference>
<keyword evidence="7 15" id="KW-0548">Nucleotidyltransferase</keyword>
<dbReference type="EMBL" id="JYOV01000018">
    <property type="protein sequence ID" value="KJU91653.1"/>
    <property type="molecule type" value="Genomic_DNA"/>
</dbReference>
<dbReference type="Proteomes" id="UP000033405">
    <property type="component" value="Unassembled WGS sequence"/>
</dbReference>
<comment type="pathway">
    <text evidence="3 15">Cofactor biosynthesis; FMN biosynthesis; FMN from riboflavin (ATP route): step 1/1.</text>
</comment>
<keyword evidence="4 15" id="KW-0285">Flavoprotein</keyword>
<keyword evidence="10 15" id="KW-0274">FAD</keyword>
<evidence type="ECO:0000256" key="8">
    <source>
        <dbReference type="ARBA" id="ARBA00022741"/>
    </source>
</evidence>
<dbReference type="InterPro" id="IPR015864">
    <property type="entry name" value="FAD_synthase"/>
</dbReference>
<organism evidence="17 18">
    <name type="scientific">Streptococcus infantis</name>
    <dbReference type="NCBI Taxonomy" id="68892"/>
    <lineage>
        <taxon>Bacteria</taxon>
        <taxon>Bacillati</taxon>
        <taxon>Bacillota</taxon>
        <taxon>Bacilli</taxon>
        <taxon>Lactobacillales</taxon>
        <taxon>Streptococcaceae</taxon>
        <taxon>Streptococcus</taxon>
    </lineage>
</organism>
<dbReference type="FunFam" id="3.40.50.620:FF:000021">
    <property type="entry name" value="Riboflavin biosynthesis protein"/>
    <property type="match status" value="1"/>
</dbReference>
<dbReference type="InterPro" id="IPR002606">
    <property type="entry name" value="Riboflavin_kinase_bac"/>
</dbReference>
<dbReference type="Gene3D" id="3.40.50.620">
    <property type="entry name" value="HUPs"/>
    <property type="match status" value="1"/>
</dbReference>
<dbReference type="SUPFAM" id="SSF82114">
    <property type="entry name" value="Riboflavin kinase-like"/>
    <property type="match status" value="1"/>
</dbReference>
<dbReference type="PATRIC" id="fig|28037.218.peg.1362"/>
<evidence type="ECO:0000256" key="10">
    <source>
        <dbReference type="ARBA" id="ARBA00022827"/>
    </source>
</evidence>
<dbReference type="NCBIfam" id="NF004158">
    <property type="entry name" value="PRK05627.1-1"/>
    <property type="match status" value="1"/>
</dbReference>
<dbReference type="PANTHER" id="PTHR22749">
    <property type="entry name" value="RIBOFLAVIN KINASE/FMN ADENYLYLTRANSFERASE"/>
    <property type="match status" value="1"/>
</dbReference>
<accession>A0A0F3HFB9</accession>
<keyword evidence="9 15" id="KW-0418">Kinase</keyword>
<dbReference type="GO" id="GO:0005524">
    <property type="term" value="F:ATP binding"/>
    <property type="evidence" value="ECO:0007669"/>
    <property type="project" value="UniProtKB-UniRule"/>
</dbReference>
<gene>
    <name evidence="17" type="primary">mreA</name>
    <name evidence="17" type="ORF">TZ96_01404</name>
</gene>
<evidence type="ECO:0000256" key="12">
    <source>
        <dbReference type="ARBA" id="ARBA00023268"/>
    </source>
</evidence>
<dbReference type="CDD" id="cd02064">
    <property type="entry name" value="FAD_synthetase_N"/>
    <property type="match status" value="1"/>
</dbReference>
<evidence type="ECO:0000256" key="1">
    <source>
        <dbReference type="ARBA" id="ARBA00002121"/>
    </source>
</evidence>
<dbReference type="PANTHER" id="PTHR22749:SF6">
    <property type="entry name" value="RIBOFLAVIN KINASE"/>
    <property type="match status" value="1"/>
</dbReference>
<proteinExistence type="inferred from homology"/>
<comment type="similarity">
    <text evidence="15">Belongs to the ribF family.</text>
</comment>
<dbReference type="SMART" id="SM00904">
    <property type="entry name" value="Flavokinase"/>
    <property type="match status" value="1"/>
</dbReference>
<dbReference type="Pfam" id="PF01687">
    <property type="entry name" value="Flavokinase"/>
    <property type="match status" value="1"/>
</dbReference>
<evidence type="ECO:0000256" key="11">
    <source>
        <dbReference type="ARBA" id="ARBA00022840"/>
    </source>
</evidence>
<dbReference type="GO" id="GO:0003919">
    <property type="term" value="F:FMN adenylyltransferase activity"/>
    <property type="evidence" value="ECO:0007669"/>
    <property type="project" value="UniProtKB-UniRule"/>
</dbReference>
<evidence type="ECO:0000313" key="18">
    <source>
        <dbReference type="Proteomes" id="UP000033405"/>
    </source>
</evidence>
<dbReference type="AlphaFoldDB" id="A0A0F3HFB9"/>
<dbReference type="Gene3D" id="2.40.30.30">
    <property type="entry name" value="Riboflavin kinase-like"/>
    <property type="match status" value="1"/>
</dbReference>
<keyword evidence="12" id="KW-0511">Multifunctional enzyme</keyword>
<feature type="domain" description="Riboflavin kinase" evidence="16">
    <location>
        <begin position="182"/>
        <end position="303"/>
    </location>
</feature>
<evidence type="ECO:0000256" key="13">
    <source>
        <dbReference type="ARBA" id="ARBA00047880"/>
    </source>
</evidence>
<keyword evidence="8 15" id="KW-0547">Nucleotide-binding</keyword>
<comment type="pathway">
    <text evidence="2 15">Cofactor biosynthesis; FAD biosynthesis; FAD from FMN: step 1/1.</text>
</comment>
<dbReference type="GO" id="GO:0009231">
    <property type="term" value="P:riboflavin biosynthetic process"/>
    <property type="evidence" value="ECO:0007669"/>
    <property type="project" value="InterPro"/>
</dbReference>
<dbReference type="InterPro" id="IPR014729">
    <property type="entry name" value="Rossmann-like_a/b/a_fold"/>
</dbReference>
<dbReference type="UniPathway" id="UPA00276">
    <property type="reaction ID" value="UER00406"/>
</dbReference>
<dbReference type="InterPro" id="IPR023468">
    <property type="entry name" value="Riboflavin_kinase"/>
</dbReference>
<evidence type="ECO:0000256" key="3">
    <source>
        <dbReference type="ARBA" id="ARBA00005201"/>
    </source>
</evidence>
<dbReference type="InterPro" id="IPR023465">
    <property type="entry name" value="Riboflavin_kinase_dom_sf"/>
</dbReference>
<dbReference type="PIRSF" id="PIRSF004491">
    <property type="entry name" value="FAD_Synth"/>
    <property type="match status" value="1"/>
</dbReference>
<evidence type="ECO:0000256" key="4">
    <source>
        <dbReference type="ARBA" id="ARBA00022630"/>
    </source>
</evidence>
<protein>
    <recommendedName>
        <fullName evidence="15">Riboflavin biosynthesis protein</fullName>
    </recommendedName>
    <domain>
        <recommendedName>
            <fullName evidence="15">Riboflavin kinase</fullName>
            <ecNumber evidence="15">2.7.1.26</ecNumber>
        </recommendedName>
        <alternativeName>
            <fullName evidence="15">Flavokinase</fullName>
        </alternativeName>
    </domain>
    <domain>
        <recommendedName>
            <fullName evidence="15">FMN adenylyltransferase</fullName>
            <ecNumber evidence="15">2.7.7.2</ecNumber>
        </recommendedName>
        <alternativeName>
            <fullName evidence="15">FAD pyrophosphorylase</fullName>
        </alternativeName>
        <alternativeName>
            <fullName evidence="15">FAD synthase</fullName>
        </alternativeName>
    </domain>
</protein>
<keyword evidence="11 15" id="KW-0067">ATP-binding</keyword>
<dbReference type="EC" id="2.7.7.2" evidence="15"/>
<name>A0A0F3HFB9_9STRE</name>
<evidence type="ECO:0000259" key="16">
    <source>
        <dbReference type="SMART" id="SM00904"/>
    </source>
</evidence>
<evidence type="ECO:0000256" key="9">
    <source>
        <dbReference type="ARBA" id="ARBA00022777"/>
    </source>
</evidence>
<evidence type="ECO:0000256" key="2">
    <source>
        <dbReference type="ARBA" id="ARBA00004726"/>
    </source>
</evidence>
<dbReference type="EC" id="2.7.1.26" evidence="15"/>
<keyword evidence="5 15" id="KW-0288">FMN</keyword>
<comment type="catalytic activity">
    <reaction evidence="13 15">
        <text>riboflavin + ATP = FMN + ADP + H(+)</text>
        <dbReference type="Rhea" id="RHEA:14357"/>
        <dbReference type="ChEBI" id="CHEBI:15378"/>
        <dbReference type="ChEBI" id="CHEBI:30616"/>
        <dbReference type="ChEBI" id="CHEBI:57986"/>
        <dbReference type="ChEBI" id="CHEBI:58210"/>
        <dbReference type="ChEBI" id="CHEBI:456216"/>
        <dbReference type="EC" id="2.7.1.26"/>
    </reaction>
</comment>
<evidence type="ECO:0000256" key="5">
    <source>
        <dbReference type="ARBA" id="ARBA00022643"/>
    </source>
</evidence>
<dbReference type="SUPFAM" id="SSF52374">
    <property type="entry name" value="Nucleotidylyl transferase"/>
    <property type="match status" value="1"/>
</dbReference>
<dbReference type="GO" id="GO:0006747">
    <property type="term" value="P:FAD biosynthetic process"/>
    <property type="evidence" value="ECO:0007669"/>
    <property type="project" value="UniProtKB-UniRule"/>
</dbReference>
<comment type="caution">
    <text evidence="17">The sequence shown here is derived from an EMBL/GenBank/DDBJ whole genome shotgun (WGS) entry which is preliminary data.</text>
</comment>
<dbReference type="NCBIfam" id="TIGR00083">
    <property type="entry name" value="ribF"/>
    <property type="match status" value="1"/>
</dbReference>
<keyword evidence="6 15" id="KW-0808">Transferase</keyword>
<dbReference type="GO" id="GO:0009398">
    <property type="term" value="P:FMN biosynthetic process"/>
    <property type="evidence" value="ECO:0007669"/>
    <property type="project" value="UniProtKB-UniRule"/>
</dbReference>
<evidence type="ECO:0000256" key="7">
    <source>
        <dbReference type="ARBA" id="ARBA00022695"/>
    </source>
</evidence>
<evidence type="ECO:0000256" key="6">
    <source>
        <dbReference type="ARBA" id="ARBA00022679"/>
    </source>
</evidence>
<reference evidence="17 18" key="1">
    <citation type="submission" date="2015-02" db="EMBL/GenBank/DDBJ databases">
        <title>Evolution of amylase-binding proteins of oral streptococcal species.</title>
        <authorList>
            <person name="Haase E.M."/>
        </authorList>
    </citation>
    <scope>NUCLEOTIDE SEQUENCE [LARGE SCALE GENOMIC DNA]</scope>
    <source>
        <strain evidence="17 18">UC6950A</strain>
    </source>
</reference>
<dbReference type="RefSeq" id="WP_045763473.1">
    <property type="nucleotide sequence ID" value="NZ_JASHFO010000003.1"/>
</dbReference>
<evidence type="ECO:0000256" key="14">
    <source>
        <dbReference type="ARBA" id="ARBA00049494"/>
    </source>
</evidence>
<dbReference type="FunFam" id="2.40.30.30:FF:000003">
    <property type="entry name" value="Riboflavin biosynthesis protein"/>
    <property type="match status" value="1"/>
</dbReference>
<evidence type="ECO:0000313" key="17">
    <source>
        <dbReference type="EMBL" id="KJU91653.1"/>
    </source>
</evidence>
<evidence type="ECO:0000256" key="15">
    <source>
        <dbReference type="PIRNR" id="PIRNR004491"/>
    </source>
</evidence>
<dbReference type="GO" id="GO:0008531">
    <property type="term" value="F:riboflavin kinase activity"/>
    <property type="evidence" value="ECO:0007669"/>
    <property type="project" value="UniProtKB-UniRule"/>
</dbReference>
<dbReference type="InterPro" id="IPR015865">
    <property type="entry name" value="Riboflavin_kinase_bac/euk"/>
</dbReference>
<sequence length="303" mass="34058">MIITVPIKTEKDIATPGPNVLVLGYFDGVHLGHQKLFDIASNIAAEKRQGVALVTFNESPKLTLNQYSPEHLLHILNASERERRLKRAGVESLYLMDFTSRVANMTAKEFIDTYVKEAKADTIVVGFDYTLGSDRKTAEDLKELFHGEVVIVPPVEDEKGKISSTRIRQAILEGDVKEAGKLLGFPLPTRGVVVHGNARGRTIGFPTANLVNLDRTYMPADGVYAVDVEIQRKVYRGMASLGKNETFDGEEERFEVHIFDFSDDIYGETVIVSWLDRIRDMVKFDSVDQLVKQLEEDEKIARK</sequence>
<comment type="catalytic activity">
    <reaction evidence="14 15">
        <text>FMN + ATP + H(+) = FAD + diphosphate</text>
        <dbReference type="Rhea" id="RHEA:17237"/>
        <dbReference type="ChEBI" id="CHEBI:15378"/>
        <dbReference type="ChEBI" id="CHEBI:30616"/>
        <dbReference type="ChEBI" id="CHEBI:33019"/>
        <dbReference type="ChEBI" id="CHEBI:57692"/>
        <dbReference type="ChEBI" id="CHEBI:58210"/>
        <dbReference type="EC" id="2.7.7.2"/>
    </reaction>
</comment>